<dbReference type="Proteomes" id="UP000475325">
    <property type="component" value="Unassembled WGS sequence"/>
</dbReference>
<proteinExistence type="predicted"/>
<feature type="region of interest" description="Disordered" evidence="1">
    <location>
        <begin position="95"/>
        <end position="118"/>
    </location>
</feature>
<dbReference type="AlphaFoldDB" id="A0A7C8N8X6"/>
<evidence type="ECO:0000313" key="2">
    <source>
        <dbReference type="EMBL" id="KAF3091256.1"/>
    </source>
</evidence>
<organism evidence="2 3">
    <name type="scientific">Orbilia oligospora</name>
    <name type="common">Nematode-trapping fungus</name>
    <name type="synonym">Arthrobotrys oligospora</name>
    <dbReference type="NCBI Taxonomy" id="2813651"/>
    <lineage>
        <taxon>Eukaryota</taxon>
        <taxon>Fungi</taxon>
        <taxon>Dikarya</taxon>
        <taxon>Ascomycota</taxon>
        <taxon>Pezizomycotina</taxon>
        <taxon>Orbiliomycetes</taxon>
        <taxon>Orbiliales</taxon>
        <taxon>Orbiliaceae</taxon>
        <taxon>Orbilia</taxon>
    </lineage>
</organism>
<dbReference type="EMBL" id="WIQW01000057">
    <property type="protein sequence ID" value="KAF3091256.1"/>
    <property type="molecule type" value="Genomic_DNA"/>
</dbReference>
<gene>
    <name evidence="2" type="ORF">TWF102_008812</name>
</gene>
<accession>A0A7C8N8X6</accession>
<name>A0A7C8N8X6_ORBOL</name>
<protein>
    <submittedName>
        <fullName evidence="2">Uncharacterized protein</fullName>
    </submittedName>
</protein>
<evidence type="ECO:0000256" key="1">
    <source>
        <dbReference type="SAM" id="MobiDB-lite"/>
    </source>
</evidence>
<sequence>MFNHKKFGGVASMCSLSSRLCNYACISDVSIQKLEERIAGRRQERRRFPVVQNAMSSAAHVHIRIYAYVQSNGDRSLHGDVRTLARRLDPAGPEFEILNPSFQKRNQRPGFPDQSGEV</sequence>
<reference evidence="2 3" key="1">
    <citation type="submission" date="2019-06" db="EMBL/GenBank/DDBJ databases">
        <authorList>
            <person name="Palmer J.M."/>
        </authorList>
    </citation>
    <scope>NUCLEOTIDE SEQUENCE [LARGE SCALE GENOMIC DNA]</scope>
    <source>
        <strain evidence="2 3">TWF102</strain>
    </source>
</reference>
<evidence type="ECO:0000313" key="3">
    <source>
        <dbReference type="Proteomes" id="UP000475325"/>
    </source>
</evidence>
<comment type="caution">
    <text evidence="2">The sequence shown here is derived from an EMBL/GenBank/DDBJ whole genome shotgun (WGS) entry which is preliminary data.</text>
</comment>